<sequence length="340" mass="37243">TRDQTMKLAYHRGHAVSVRREEVRGSMAAVGMSWEEVGEQLPEGVVRACHNGADSVTISGDAEKVKAFCDAATAKGVFAKVVDSCGICFHSPAMQLIKDDMLNAMRPIVPNPKPRSARWITSSVRDPDSELAATCSAEYQVNNYLSPVLFHNAVQKIPANAITIEIAPHCLMRAVLRRTLDKNVINIGMMNMRAENEMETFLDAVGKIYQAGVSINIDKLYPEVSYPVPKGTPMLGPMWKWDHSGDFAVVDCRVSARSGGGPAASATYSIDCFAADSKDAYLLDHCIDGRALFPFTGHMVLAWRTMCKLKGLDYTKTPVVIEDMHVYSATILSKAIKLDV</sequence>
<dbReference type="SUPFAM" id="SSF52151">
    <property type="entry name" value="FabD/lysophospholipase-like"/>
    <property type="match status" value="1"/>
</dbReference>
<dbReference type="Gene3D" id="3.10.129.110">
    <property type="entry name" value="Polyketide synthase dehydratase"/>
    <property type="match status" value="1"/>
</dbReference>
<dbReference type="SMART" id="SM00827">
    <property type="entry name" value="PKS_AT"/>
    <property type="match status" value="1"/>
</dbReference>
<evidence type="ECO:0000256" key="1">
    <source>
        <dbReference type="ARBA" id="ARBA00022450"/>
    </source>
</evidence>
<dbReference type="SUPFAM" id="SSF55048">
    <property type="entry name" value="Probable ACP-binding domain of malonyl-CoA ACP transacylase"/>
    <property type="match status" value="1"/>
</dbReference>
<proteinExistence type="predicted"/>
<evidence type="ECO:0000259" key="9">
    <source>
        <dbReference type="SMART" id="SM00827"/>
    </source>
</evidence>
<dbReference type="Gene3D" id="3.30.70.250">
    <property type="entry name" value="Malonyl-CoA ACP transacylase, ACP-binding"/>
    <property type="match status" value="1"/>
</dbReference>
<dbReference type="InterPro" id="IPR016035">
    <property type="entry name" value="Acyl_Trfase/lysoPLipase"/>
</dbReference>
<dbReference type="PANTHER" id="PTHR43775">
    <property type="entry name" value="FATTY ACID SYNTHASE"/>
    <property type="match status" value="1"/>
</dbReference>
<keyword evidence="5" id="KW-0560">Oxidoreductase</keyword>
<evidence type="ECO:0000256" key="4">
    <source>
        <dbReference type="ARBA" id="ARBA00022857"/>
    </source>
</evidence>
<dbReference type="GO" id="GO:0016491">
    <property type="term" value="F:oxidoreductase activity"/>
    <property type="evidence" value="ECO:0007669"/>
    <property type="project" value="UniProtKB-KW"/>
</dbReference>
<dbReference type="GO" id="GO:0004312">
    <property type="term" value="F:fatty acid synthase activity"/>
    <property type="evidence" value="ECO:0007669"/>
    <property type="project" value="TreeGrafter"/>
</dbReference>
<keyword evidence="11" id="KW-1185">Reference proteome</keyword>
<dbReference type="Proteomes" id="UP001328107">
    <property type="component" value="Unassembled WGS sequence"/>
</dbReference>
<keyword evidence="7" id="KW-0275">Fatty acid biosynthesis</keyword>
<keyword evidence="3" id="KW-0276">Fatty acid metabolism</keyword>
<evidence type="ECO:0000313" key="10">
    <source>
        <dbReference type="EMBL" id="GMR46683.1"/>
    </source>
</evidence>
<dbReference type="Gene3D" id="1.10.287.1960">
    <property type="match status" value="1"/>
</dbReference>
<name>A0AAN5CLM2_9BILA</name>
<feature type="non-terminal residue" evidence="10">
    <location>
        <position position="1"/>
    </location>
</feature>
<keyword evidence="1" id="KW-0596">Phosphopantetheine</keyword>
<dbReference type="GO" id="GO:0006633">
    <property type="term" value="P:fatty acid biosynthetic process"/>
    <property type="evidence" value="ECO:0007669"/>
    <property type="project" value="UniProtKB-KW"/>
</dbReference>
<feature type="non-terminal residue" evidence="10">
    <location>
        <position position="340"/>
    </location>
</feature>
<dbReference type="AlphaFoldDB" id="A0AAN5CLM2"/>
<dbReference type="Gene3D" id="3.30.70.3290">
    <property type="match status" value="1"/>
</dbReference>
<evidence type="ECO:0000256" key="8">
    <source>
        <dbReference type="ARBA" id="ARBA00023268"/>
    </source>
</evidence>
<evidence type="ECO:0000256" key="6">
    <source>
        <dbReference type="ARBA" id="ARBA00023098"/>
    </source>
</evidence>
<evidence type="ECO:0000256" key="7">
    <source>
        <dbReference type="ARBA" id="ARBA00023160"/>
    </source>
</evidence>
<accession>A0AAN5CLM2</accession>
<evidence type="ECO:0000256" key="3">
    <source>
        <dbReference type="ARBA" id="ARBA00022832"/>
    </source>
</evidence>
<evidence type="ECO:0000256" key="5">
    <source>
        <dbReference type="ARBA" id="ARBA00023002"/>
    </source>
</evidence>
<gene>
    <name evidence="10" type="ORF">PMAYCL1PPCAC_16878</name>
</gene>
<comment type="caution">
    <text evidence="10">The sequence shown here is derived from an EMBL/GenBank/DDBJ whole genome shotgun (WGS) entry which is preliminary data.</text>
</comment>
<organism evidence="10 11">
    <name type="scientific">Pristionchus mayeri</name>
    <dbReference type="NCBI Taxonomy" id="1317129"/>
    <lineage>
        <taxon>Eukaryota</taxon>
        <taxon>Metazoa</taxon>
        <taxon>Ecdysozoa</taxon>
        <taxon>Nematoda</taxon>
        <taxon>Chromadorea</taxon>
        <taxon>Rhabditida</taxon>
        <taxon>Rhabditina</taxon>
        <taxon>Diplogasteromorpha</taxon>
        <taxon>Diplogasteroidea</taxon>
        <taxon>Neodiplogasteridae</taxon>
        <taxon>Pristionchus</taxon>
    </lineage>
</organism>
<keyword evidence="8" id="KW-0511">Multifunctional enzyme</keyword>
<dbReference type="InterPro" id="IPR042104">
    <property type="entry name" value="PKS_dehydratase_sf"/>
</dbReference>
<dbReference type="InterPro" id="IPR014043">
    <property type="entry name" value="Acyl_transferase_dom"/>
</dbReference>
<feature type="domain" description="Malonyl-CoA:ACP transacylase (MAT)" evidence="9">
    <location>
        <begin position="1"/>
        <end position="196"/>
    </location>
</feature>
<keyword evidence="6" id="KW-0443">Lipid metabolism</keyword>
<dbReference type="PANTHER" id="PTHR43775:SF7">
    <property type="entry name" value="FATTY ACID SYNTHASE"/>
    <property type="match status" value="1"/>
</dbReference>
<protein>
    <recommendedName>
        <fullName evidence="9">Malonyl-CoA:ACP transacylase (MAT) domain-containing protein</fullName>
    </recommendedName>
</protein>
<keyword evidence="4" id="KW-0521">NADP</keyword>
<keyword evidence="2" id="KW-0444">Lipid biosynthesis</keyword>
<evidence type="ECO:0000256" key="2">
    <source>
        <dbReference type="ARBA" id="ARBA00022516"/>
    </source>
</evidence>
<dbReference type="Pfam" id="PF00698">
    <property type="entry name" value="Acyl_transf_1"/>
    <property type="match status" value="1"/>
</dbReference>
<dbReference type="InterPro" id="IPR016036">
    <property type="entry name" value="Malonyl_transacylase_ACP-bd"/>
</dbReference>
<evidence type="ECO:0000313" key="11">
    <source>
        <dbReference type="Proteomes" id="UP001328107"/>
    </source>
</evidence>
<dbReference type="EMBL" id="BTRK01000004">
    <property type="protein sequence ID" value="GMR46683.1"/>
    <property type="molecule type" value="Genomic_DNA"/>
</dbReference>
<dbReference type="InterPro" id="IPR050091">
    <property type="entry name" value="PKS_NRPS_Biosynth_Enz"/>
</dbReference>
<reference evidence="11" key="1">
    <citation type="submission" date="2022-10" db="EMBL/GenBank/DDBJ databases">
        <title>Genome assembly of Pristionchus species.</title>
        <authorList>
            <person name="Yoshida K."/>
            <person name="Sommer R.J."/>
        </authorList>
    </citation>
    <scope>NUCLEOTIDE SEQUENCE [LARGE SCALE GENOMIC DNA]</scope>
    <source>
        <strain evidence="11">RS5460</strain>
    </source>
</reference>